<accession>A0A1H6PZ62</accession>
<reference evidence="3 5" key="2">
    <citation type="submission" date="2018-07" db="EMBL/GenBank/DDBJ databases">
        <title>Draft Genome Assemblies for Five Robust Yarrowia lipolytica Strains Exhibiting High Lipid Production and Pentose Sugar Utilization and Sugar Alcohol Secretion from Undetoxified Lignocellulosic Biomass Hydrolysates.</title>
        <authorList>
            <consortium name="DOE Joint Genome Institute"/>
            <person name="Walker C."/>
            <person name="Ryu S."/>
            <person name="Na H."/>
            <person name="Zane M."/>
            <person name="LaButti K."/>
            <person name="Lipzen A."/>
            <person name="Haridas S."/>
            <person name="Barry K."/>
            <person name="Grigoriev I.V."/>
            <person name="Quarterman J."/>
            <person name="Slininger P."/>
            <person name="Dien B."/>
            <person name="Trinh C.T."/>
        </authorList>
    </citation>
    <scope>NUCLEOTIDE SEQUENCE [LARGE SCALE GENOMIC DNA]</scope>
    <source>
        <strain evidence="3 5">YB392</strain>
    </source>
</reference>
<dbReference type="PROSITE" id="PS51186">
    <property type="entry name" value="GNAT"/>
    <property type="match status" value="1"/>
</dbReference>
<dbReference type="VEuPathDB" id="FungiDB:YALI1_A15482g"/>
<evidence type="ECO:0000313" key="2">
    <source>
        <dbReference type="EMBL" id="AOW00685.1"/>
    </source>
</evidence>
<dbReference type="AlphaFoldDB" id="A0A1H6PZ62"/>
<dbReference type="OrthoDB" id="630895at2759"/>
<dbReference type="PANTHER" id="PTHR43792:SF16">
    <property type="entry name" value="N-ACETYLTRANSFERASE DOMAIN-CONTAINING PROTEIN"/>
    <property type="match status" value="1"/>
</dbReference>
<dbReference type="KEGG" id="yli:2906572"/>
<keyword evidence="3" id="KW-0808">Transferase</keyword>
<dbReference type="InterPro" id="IPR016181">
    <property type="entry name" value="Acyl_CoA_acyltransferase"/>
</dbReference>
<keyword evidence="3" id="KW-0012">Acyltransferase</keyword>
<dbReference type="eggNOG" id="ENOG502RVYX">
    <property type="taxonomic scope" value="Eukaryota"/>
</dbReference>
<dbReference type="VEuPathDB" id="FungiDB:YALI0_A15400g"/>
<dbReference type="PANTHER" id="PTHR43792">
    <property type="entry name" value="GNAT FAMILY, PUTATIVE (AFU_ORTHOLOGUE AFUA_3G00765)-RELATED-RELATED"/>
    <property type="match status" value="1"/>
</dbReference>
<dbReference type="EMBL" id="CP017553">
    <property type="protein sequence ID" value="AOW00685.1"/>
    <property type="molecule type" value="Genomic_DNA"/>
</dbReference>
<evidence type="ECO:0000313" key="5">
    <source>
        <dbReference type="Proteomes" id="UP000256601"/>
    </source>
</evidence>
<dbReference type="Gene3D" id="3.40.630.30">
    <property type="match status" value="1"/>
</dbReference>
<dbReference type="GO" id="GO:0016747">
    <property type="term" value="F:acyltransferase activity, transferring groups other than amino-acyl groups"/>
    <property type="evidence" value="ECO:0007669"/>
    <property type="project" value="InterPro"/>
</dbReference>
<gene>
    <name evidence="3" type="ORF">B0I71DRAFT_136525</name>
    <name evidence="2" type="ORF">YALI1_A15482g</name>
</gene>
<dbReference type="EMBL" id="KZ859114">
    <property type="protein sequence ID" value="RDW23094.1"/>
    <property type="molecule type" value="Genomic_DNA"/>
</dbReference>
<sequence length="177" mass="20237">MRDTIETDRLILSRHTVADFEDSVALWNDEETVKFCGGARPRATVWTKLLYHRGHWDHYGYGCYVVRLKETGEYLGEIGTNHFMRDSDPVYSPLMPEAGWVVNPKYHGKGIATEALTAIFKEADASEKITHPICCIIDHGENEPSRAIARKFGFKQQPGTVKLGDEEVDLWIREKRN</sequence>
<evidence type="ECO:0000259" key="1">
    <source>
        <dbReference type="PROSITE" id="PS51186"/>
    </source>
</evidence>
<reference evidence="2 4" key="1">
    <citation type="journal article" date="2016" name="PLoS ONE">
        <title>Sequence Assembly of Yarrowia lipolytica Strain W29/CLIB89 Shows Transposable Element Diversity.</title>
        <authorList>
            <person name="Magnan C."/>
            <person name="Yu J."/>
            <person name="Chang I."/>
            <person name="Jahn E."/>
            <person name="Kanomata Y."/>
            <person name="Wu J."/>
            <person name="Zeller M."/>
            <person name="Oakes M."/>
            <person name="Baldi P."/>
            <person name="Sandmeyer S."/>
        </authorList>
    </citation>
    <scope>NUCLEOTIDE SEQUENCE [LARGE SCALE GENOMIC DNA]</scope>
    <source>
        <strain evidence="2">CLIB89</strain>
        <strain evidence="4">CLIB89(W29)</strain>
    </source>
</reference>
<dbReference type="Proteomes" id="UP000256601">
    <property type="component" value="Unassembled WGS sequence"/>
</dbReference>
<dbReference type="Proteomes" id="UP000182444">
    <property type="component" value="Chromosome 1A"/>
</dbReference>
<proteinExistence type="predicted"/>
<dbReference type="InterPro" id="IPR051531">
    <property type="entry name" value="N-acetyltransferase"/>
</dbReference>
<evidence type="ECO:0000313" key="4">
    <source>
        <dbReference type="Proteomes" id="UP000182444"/>
    </source>
</evidence>
<feature type="domain" description="N-acetyltransferase" evidence="1">
    <location>
        <begin position="10"/>
        <end position="177"/>
    </location>
</feature>
<name>A0A1H6PZ62_YARLL</name>
<dbReference type="SUPFAM" id="SSF55729">
    <property type="entry name" value="Acyl-CoA N-acyltransferases (Nat)"/>
    <property type="match status" value="1"/>
</dbReference>
<organism evidence="2 4">
    <name type="scientific">Yarrowia lipolytica</name>
    <name type="common">Candida lipolytica</name>
    <dbReference type="NCBI Taxonomy" id="4952"/>
    <lineage>
        <taxon>Eukaryota</taxon>
        <taxon>Fungi</taxon>
        <taxon>Dikarya</taxon>
        <taxon>Ascomycota</taxon>
        <taxon>Saccharomycotina</taxon>
        <taxon>Dipodascomycetes</taxon>
        <taxon>Dipodascales</taxon>
        <taxon>Dipodascales incertae sedis</taxon>
        <taxon>Yarrowia</taxon>
    </lineage>
</organism>
<dbReference type="Pfam" id="PF13302">
    <property type="entry name" value="Acetyltransf_3"/>
    <property type="match status" value="1"/>
</dbReference>
<protein>
    <submittedName>
        <fullName evidence="3">Acyl-CoA N-acyltransferase</fullName>
    </submittedName>
</protein>
<dbReference type="InterPro" id="IPR000182">
    <property type="entry name" value="GNAT_dom"/>
</dbReference>
<evidence type="ECO:0000313" key="3">
    <source>
        <dbReference type="EMBL" id="RDW23094.1"/>
    </source>
</evidence>